<reference evidence="2" key="1">
    <citation type="submission" date="2023-04" db="EMBL/GenBank/DDBJ databases">
        <title>Ambrosiozyma monospora NBRC 1965.</title>
        <authorList>
            <person name="Ichikawa N."/>
            <person name="Sato H."/>
            <person name="Tonouchi N."/>
        </authorList>
    </citation>
    <scope>NUCLEOTIDE SEQUENCE</scope>
    <source>
        <strain evidence="2">NBRC 1965</strain>
    </source>
</reference>
<sequence>MTKFPQFPHVTKEDIHLLKHVAKNKDEVYSLVMILNTYIEHKIKTDGATLLWFPTSDIVRHVETPENLYKVMNKLRRAAGDKNGTVDMLWCYLHGIHCLPEHEFEIVGSETYEQMFSFVKSAALSDSRGTNSNWLSEFPTTFFESIELHCESSDHQPLMNYYYARLKYILNMLSRFEKLPKVETARQKRYKIPIFGKSASAKPDNVFLIKDEVKDKDKDEDKAERTFATIELKTPSLVWALNKWKRSSETTINYKTEGFTVLHSILRQMCQQSLATNVSTPDLIDVLTYYPSKFEYDLLSQSCKTVRLNIGQVPLYHYDDDYDVDDELYKGNMFLALHANVFSSWKERKTHNAGQSDEWAKFLAPKNHSLRNSSVGHYLGSGSGSGSGHGGSGSGSHPGGSSGFAPDGSPSGNFAPGGSSSSGTGTGGSSGSGPFGSGGSAYSHAATVEEPKMSSACNSPCDSAGVSSSESGRSDRPSSSEISVTTSTDIALSLVKKKKNNNNNNNNNNYFCCNPMQESSEDHVNQVFSMTIKLA</sequence>
<feature type="region of interest" description="Disordered" evidence="1">
    <location>
        <begin position="373"/>
        <end position="487"/>
    </location>
</feature>
<protein>
    <submittedName>
        <fullName evidence="2">Unnamed protein product</fullName>
    </submittedName>
</protein>
<accession>A0A9W6Z8F8</accession>
<feature type="compositionally biased region" description="Gly residues" evidence="1">
    <location>
        <begin position="379"/>
        <end position="402"/>
    </location>
</feature>
<evidence type="ECO:0000256" key="1">
    <source>
        <dbReference type="SAM" id="MobiDB-lite"/>
    </source>
</evidence>
<organism evidence="2 3">
    <name type="scientific">Ambrosiozyma monospora</name>
    <name type="common">Yeast</name>
    <name type="synonym">Endomycopsis monosporus</name>
    <dbReference type="NCBI Taxonomy" id="43982"/>
    <lineage>
        <taxon>Eukaryota</taxon>
        <taxon>Fungi</taxon>
        <taxon>Dikarya</taxon>
        <taxon>Ascomycota</taxon>
        <taxon>Saccharomycotina</taxon>
        <taxon>Pichiomycetes</taxon>
        <taxon>Pichiales</taxon>
        <taxon>Pichiaceae</taxon>
        <taxon>Ambrosiozyma</taxon>
    </lineage>
</organism>
<feature type="compositionally biased region" description="Low complexity" evidence="1">
    <location>
        <begin position="462"/>
        <end position="471"/>
    </location>
</feature>
<feature type="compositionally biased region" description="Low complexity" evidence="1">
    <location>
        <begin position="414"/>
        <end position="423"/>
    </location>
</feature>
<keyword evidence="3" id="KW-1185">Reference proteome</keyword>
<comment type="caution">
    <text evidence="2">The sequence shown here is derived from an EMBL/GenBank/DDBJ whole genome shotgun (WGS) entry which is preliminary data.</text>
</comment>
<dbReference type="Proteomes" id="UP001165063">
    <property type="component" value="Unassembled WGS sequence"/>
</dbReference>
<evidence type="ECO:0000313" key="2">
    <source>
        <dbReference type="EMBL" id="GMG56107.1"/>
    </source>
</evidence>
<dbReference type="EMBL" id="BSXU01006913">
    <property type="protein sequence ID" value="GMG56107.1"/>
    <property type="molecule type" value="Genomic_DNA"/>
</dbReference>
<dbReference type="AlphaFoldDB" id="A0A9W6Z8F8"/>
<name>A0A9W6Z8F8_AMBMO</name>
<evidence type="ECO:0000313" key="3">
    <source>
        <dbReference type="Proteomes" id="UP001165063"/>
    </source>
</evidence>
<gene>
    <name evidence="2" type="ORF">Amon01_000817600</name>
</gene>
<proteinExistence type="predicted"/>
<feature type="compositionally biased region" description="Gly residues" evidence="1">
    <location>
        <begin position="424"/>
        <end position="439"/>
    </location>
</feature>